<evidence type="ECO:0000256" key="2">
    <source>
        <dbReference type="ARBA" id="ARBA00023125"/>
    </source>
</evidence>
<dbReference type="SMART" id="SM00420">
    <property type="entry name" value="HTH_DEOR"/>
    <property type="match status" value="1"/>
</dbReference>
<feature type="domain" description="HTH deoR-type" evidence="4">
    <location>
        <begin position="8"/>
        <end position="63"/>
    </location>
</feature>
<evidence type="ECO:0000313" key="6">
    <source>
        <dbReference type="Proteomes" id="UP000723714"/>
    </source>
</evidence>
<dbReference type="PROSITE" id="PS00894">
    <property type="entry name" value="HTH_DEOR_1"/>
    <property type="match status" value="1"/>
</dbReference>
<dbReference type="SMART" id="SM01134">
    <property type="entry name" value="DeoRC"/>
    <property type="match status" value="1"/>
</dbReference>
<dbReference type="InterPro" id="IPR014036">
    <property type="entry name" value="DeoR-like_C"/>
</dbReference>
<reference evidence="5 6" key="1">
    <citation type="submission" date="2021-06" db="EMBL/GenBank/DDBJ databases">
        <title>Faecalicatena sp. nov. isolated from porcine feces.</title>
        <authorList>
            <person name="Oh B.S."/>
            <person name="Lee J.H."/>
        </authorList>
    </citation>
    <scope>NUCLEOTIDE SEQUENCE [LARGE SCALE GENOMIC DNA]</scope>
    <source>
        <strain evidence="5 6">AGMB00832</strain>
    </source>
</reference>
<keyword evidence="1" id="KW-0805">Transcription regulation</keyword>
<dbReference type="PANTHER" id="PTHR30363:SF44">
    <property type="entry name" value="AGA OPERON TRANSCRIPTIONAL REPRESSOR-RELATED"/>
    <property type="match status" value="1"/>
</dbReference>
<dbReference type="Pfam" id="PF00455">
    <property type="entry name" value="DeoRC"/>
    <property type="match status" value="1"/>
</dbReference>
<evidence type="ECO:0000313" key="5">
    <source>
        <dbReference type="EMBL" id="MBU3874664.1"/>
    </source>
</evidence>
<keyword evidence="2 5" id="KW-0238">DNA-binding</keyword>
<accession>A0ABS6CZH2</accession>
<name>A0ABS6CZH2_9FIRM</name>
<sequence length="255" mass="28538">MKRKRAYVDGRRDQILEIMKENPTVRVDELADKLAVSLITIRRDLQYLEEQKVLTRFYGGASVIAPEYSEEDEIQMYRTLIAKYAATLVEDGDSLFINTSRNALQMLDYVTRNNVTVITNNGKAIGKDYYEGISILITGGELRYPKNAMVGDFAVRNLQTVFPKKAFMGCSGISPVSGVTTEISGEVRINELMIRNATKDVYVLADHTKIGKNSSFTTSSVQRIGHLITDEKAPEDILKELENAGVKVHLVHKGD</sequence>
<evidence type="ECO:0000256" key="1">
    <source>
        <dbReference type="ARBA" id="ARBA00023015"/>
    </source>
</evidence>
<comment type="caution">
    <text evidence="5">The sequence shown here is derived from an EMBL/GenBank/DDBJ whole genome shotgun (WGS) entry which is preliminary data.</text>
</comment>
<dbReference type="GO" id="GO:0003677">
    <property type="term" value="F:DNA binding"/>
    <property type="evidence" value="ECO:0007669"/>
    <property type="project" value="UniProtKB-KW"/>
</dbReference>
<gene>
    <name evidence="5" type="ORF">HGO97_002405</name>
</gene>
<dbReference type="RefSeq" id="WP_216239079.1">
    <property type="nucleotide sequence ID" value="NZ_JABACJ020000001.1"/>
</dbReference>
<dbReference type="Proteomes" id="UP000723714">
    <property type="component" value="Unassembled WGS sequence"/>
</dbReference>
<evidence type="ECO:0000259" key="4">
    <source>
        <dbReference type="PROSITE" id="PS51000"/>
    </source>
</evidence>
<organism evidence="5 6">
    <name type="scientific">Faecalicatena faecalis</name>
    <dbReference type="NCBI Taxonomy" id="2726362"/>
    <lineage>
        <taxon>Bacteria</taxon>
        <taxon>Bacillati</taxon>
        <taxon>Bacillota</taxon>
        <taxon>Clostridia</taxon>
        <taxon>Lachnospirales</taxon>
        <taxon>Lachnospiraceae</taxon>
        <taxon>Faecalicatena</taxon>
    </lineage>
</organism>
<dbReference type="EMBL" id="JABACJ020000001">
    <property type="protein sequence ID" value="MBU3874664.1"/>
    <property type="molecule type" value="Genomic_DNA"/>
</dbReference>
<proteinExistence type="predicted"/>
<evidence type="ECO:0000256" key="3">
    <source>
        <dbReference type="ARBA" id="ARBA00023163"/>
    </source>
</evidence>
<dbReference type="InterPro" id="IPR050313">
    <property type="entry name" value="Carb_Metab_HTH_regulators"/>
</dbReference>
<dbReference type="Pfam" id="PF08220">
    <property type="entry name" value="HTH_DeoR"/>
    <property type="match status" value="1"/>
</dbReference>
<dbReference type="PROSITE" id="PS51000">
    <property type="entry name" value="HTH_DEOR_2"/>
    <property type="match status" value="1"/>
</dbReference>
<keyword evidence="6" id="KW-1185">Reference proteome</keyword>
<dbReference type="InterPro" id="IPR018356">
    <property type="entry name" value="Tscrpt_reg_HTH_DeoR_CS"/>
</dbReference>
<protein>
    <submittedName>
        <fullName evidence="5">DeoR/GlpR family DNA-binding transcription regulator</fullName>
    </submittedName>
</protein>
<keyword evidence="3" id="KW-0804">Transcription</keyword>
<dbReference type="InterPro" id="IPR001034">
    <property type="entry name" value="DeoR_HTH"/>
</dbReference>
<dbReference type="PANTHER" id="PTHR30363">
    <property type="entry name" value="HTH-TYPE TRANSCRIPTIONAL REGULATOR SRLR-RELATED"/>
    <property type="match status" value="1"/>
</dbReference>